<evidence type="ECO:0000313" key="1">
    <source>
        <dbReference type="EMBL" id="JAD87311.1"/>
    </source>
</evidence>
<reference evidence="1" key="2">
    <citation type="journal article" date="2015" name="Data Brief">
        <title>Shoot transcriptome of the giant reed, Arundo donax.</title>
        <authorList>
            <person name="Barrero R.A."/>
            <person name="Guerrero F.D."/>
            <person name="Moolhuijzen P."/>
            <person name="Goolsby J.A."/>
            <person name="Tidwell J."/>
            <person name="Bellgard S.E."/>
            <person name="Bellgard M.I."/>
        </authorList>
    </citation>
    <scope>NUCLEOTIDE SEQUENCE</scope>
    <source>
        <tissue evidence="1">Shoot tissue taken approximately 20 cm above the soil surface</tissue>
    </source>
</reference>
<dbReference type="AlphaFoldDB" id="A0A0A9DHK0"/>
<accession>A0A0A9DHK0</accession>
<name>A0A0A9DHK0_ARUDO</name>
<protein>
    <submittedName>
        <fullName evidence="1">Uncharacterized protein</fullName>
    </submittedName>
</protein>
<dbReference type="EMBL" id="GBRH01210584">
    <property type="protein sequence ID" value="JAD87311.1"/>
    <property type="molecule type" value="Transcribed_RNA"/>
</dbReference>
<reference evidence="1" key="1">
    <citation type="submission" date="2014-09" db="EMBL/GenBank/DDBJ databases">
        <authorList>
            <person name="Magalhaes I.L.F."/>
            <person name="Oliveira U."/>
            <person name="Santos F.R."/>
            <person name="Vidigal T.H.D.A."/>
            <person name="Brescovit A.D."/>
            <person name="Santos A.J."/>
        </authorList>
    </citation>
    <scope>NUCLEOTIDE SEQUENCE</scope>
    <source>
        <tissue evidence="1">Shoot tissue taken approximately 20 cm above the soil surface</tissue>
    </source>
</reference>
<sequence>MPRKGLLFLYYLVVMASQMILILKKLMLLCLSLRNLILHLIIQMILNSRN</sequence>
<proteinExistence type="predicted"/>
<organism evidence="1">
    <name type="scientific">Arundo donax</name>
    <name type="common">Giant reed</name>
    <name type="synonym">Donax arundinaceus</name>
    <dbReference type="NCBI Taxonomy" id="35708"/>
    <lineage>
        <taxon>Eukaryota</taxon>
        <taxon>Viridiplantae</taxon>
        <taxon>Streptophyta</taxon>
        <taxon>Embryophyta</taxon>
        <taxon>Tracheophyta</taxon>
        <taxon>Spermatophyta</taxon>
        <taxon>Magnoliopsida</taxon>
        <taxon>Liliopsida</taxon>
        <taxon>Poales</taxon>
        <taxon>Poaceae</taxon>
        <taxon>PACMAD clade</taxon>
        <taxon>Arundinoideae</taxon>
        <taxon>Arundineae</taxon>
        <taxon>Arundo</taxon>
    </lineage>
</organism>